<keyword evidence="3" id="KW-0812">Transmembrane</keyword>
<keyword evidence="1" id="KW-0479">Metal-binding</keyword>
<evidence type="ECO:0000256" key="3">
    <source>
        <dbReference type="SAM" id="Phobius"/>
    </source>
</evidence>
<feature type="domain" description="Calcineurin-like phosphoesterase" evidence="4">
    <location>
        <begin position="157"/>
        <end position="323"/>
    </location>
</feature>
<evidence type="ECO:0000313" key="6">
    <source>
        <dbReference type="Proteomes" id="UP001589750"/>
    </source>
</evidence>
<feature type="transmembrane region" description="Helical" evidence="3">
    <location>
        <begin position="73"/>
        <end position="100"/>
    </location>
</feature>
<organism evidence="5 6">
    <name type="scientific">Nocardioides plantarum</name>
    <dbReference type="NCBI Taxonomy" id="29299"/>
    <lineage>
        <taxon>Bacteria</taxon>
        <taxon>Bacillati</taxon>
        <taxon>Actinomycetota</taxon>
        <taxon>Actinomycetes</taxon>
        <taxon>Propionibacteriales</taxon>
        <taxon>Nocardioidaceae</taxon>
        <taxon>Nocardioides</taxon>
    </lineage>
</organism>
<dbReference type="InterPro" id="IPR029052">
    <property type="entry name" value="Metallo-depent_PP-like"/>
</dbReference>
<dbReference type="Gene3D" id="3.60.21.10">
    <property type="match status" value="1"/>
</dbReference>
<accession>A0ABV5KFF1</accession>
<dbReference type="InterPro" id="IPR051158">
    <property type="entry name" value="Metallophosphoesterase_sf"/>
</dbReference>
<keyword evidence="3" id="KW-0472">Membrane</keyword>
<evidence type="ECO:0000256" key="2">
    <source>
        <dbReference type="ARBA" id="ARBA00022801"/>
    </source>
</evidence>
<proteinExistence type="predicted"/>
<feature type="transmembrane region" description="Helical" evidence="3">
    <location>
        <begin position="6"/>
        <end position="26"/>
    </location>
</feature>
<feature type="transmembrane region" description="Helical" evidence="3">
    <location>
        <begin position="42"/>
        <end position="61"/>
    </location>
</feature>
<dbReference type="Proteomes" id="UP001589750">
    <property type="component" value="Unassembled WGS sequence"/>
</dbReference>
<dbReference type="PANTHER" id="PTHR31302">
    <property type="entry name" value="TRANSMEMBRANE PROTEIN WITH METALLOPHOSPHOESTERASE DOMAIN-RELATED"/>
    <property type="match status" value="1"/>
</dbReference>
<dbReference type="EMBL" id="JBHMDG010000022">
    <property type="protein sequence ID" value="MFB9314580.1"/>
    <property type="molecule type" value="Genomic_DNA"/>
</dbReference>
<evidence type="ECO:0000256" key="1">
    <source>
        <dbReference type="ARBA" id="ARBA00022723"/>
    </source>
</evidence>
<dbReference type="Pfam" id="PF00149">
    <property type="entry name" value="Metallophos"/>
    <property type="match status" value="1"/>
</dbReference>
<dbReference type="CDD" id="cd07385">
    <property type="entry name" value="MPP_YkuE_C"/>
    <property type="match status" value="1"/>
</dbReference>
<protein>
    <submittedName>
        <fullName evidence="5">Metallophosphoesterase</fullName>
    </submittedName>
</protein>
<name>A0ABV5KFF1_9ACTN</name>
<keyword evidence="2" id="KW-0378">Hydrolase</keyword>
<feature type="transmembrane region" description="Helical" evidence="3">
    <location>
        <begin position="112"/>
        <end position="133"/>
    </location>
</feature>
<dbReference type="SUPFAM" id="SSF56300">
    <property type="entry name" value="Metallo-dependent phosphatases"/>
    <property type="match status" value="1"/>
</dbReference>
<evidence type="ECO:0000259" key="4">
    <source>
        <dbReference type="Pfam" id="PF00149"/>
    </source>
</evidence>
<dbReference type="RefSeq" id="WP_140011149.1">
    <property type="nucleotide sequence ID" value="NZ_JBHMDG010000022.1"/>
</dbReference>
<sequence length="380" mass="39152">MGHTVVAVLGGLVGLVVLGAYVGWLYRRLAVAPDLSPRWRRGVAVALGLGLGVFVVGAVLLRRGDPAPVRPVVWPAMTSLAVALYLTLGLALLALVALALRLRGRTDARRRVLRVGTPAVVALALAVTGYGVVAATRPSVRTTVVTSDALPASYDGLRVVLMTDLHVGALHDASWTRRVVDLVMTQDPDLVLLGGDLVDGRPEDIAADVAPLADLATPLGVHAVIGNHELITGAADGPRWVAAYESLGLDVLTNESVELGPGLMLAGVPDATATGDLAPDPAAALAGVDPDDFVLYLAHEPRQVHDLPDGAGVDLMLAGHTHGGQLWPVGLLSRLAAPVVQGYGVADGVPLLVSRGVGTSGPPVRVLSPPQVDVVVLRAT</sequence>
<comment type="caution">
    <text evidence="5">The sequence shown here is derived from an EMBL/GenBank/DDBJ whole genome shotgun (WGS) entry which is preliminary data.</text>
</comment>
<evidence type="ECO:0000313" key="5">
    <source>
        <dbReference type="EMBL" id="MFB9314580.1"/>
    </source>
</evidence>
<dbReference type="InterPro" id="IPR004843">
    <property type="entry name" value="Calcineurin-like_PHP"/>
</dbReference>
<dbReference type="PANTHER" id="PTHR31302:SF31">
    <property type="entry name" value="PHOSPHODIESTERASE YAEI"/>
    <property type="match status" value="1"/>
</dbReference>
<keyword evidence="6" id="KW-1185">Reference proteome</keyword>
<reference evidence="5 6" key="1">
    <citation type="submission" date="2024-09" db="EMBL/GenBank/DDBJ databases">
        <authorList>
            <person name="Sun Q."/>
            <person name="Mori K."/>
        </authorList>
    </citation>
    <scope>NUCLEOTIDE SEQUENCE [LARGE SCALE GENOMIC DNA]</scope>
    <source>
        <strain evidence="5 6">JCM 9626</strain>
    </source>
</reference>
<keyword evidence="3" id="KW-1133">Transmembrane helix</keyword>
<gene>
    <name evidence="5" type="ORF">ACFFRI_16100</name>
</gene>